<organism evidence="1 2">
    <name type="scientific">Microcystis aeruginosa (strain NIES-843 / IAM M-2473)</name>
    <dbReference type="NCBI Taxonomy" id="449447"/>
    <lineage>
        <taxon>Bacteria</taxon>
        <taxon>Bacillati</taxon>
        <taxon>Cyanobacteriota</taxon>
        <taxon>Cyanophyceae</taxon>
        <taxon>Oscillatoriophycideae</taxon>
        <taxon>Chroococcales</taxon>
        <taxon>Microcystaceae</taxon>
        <taxon>Microcystis</taxon>
    </lineage>
</organism>
<dbReference type="EMBL" id="AP009552">
    <property type="protein sequence ID" value="BAG03205.1"/>
    <property type="molecule type" value="Genomic_DNA"/>
</dbReference>
<name>B0JMC0_MICAN</name>
<dbReference type="HOGENOM" id="CLU_3119823_0_0_3"/>
<sequence>MSDTHHSVTKNPNFNSDINPFKNSIIFEYVLTREPIFIKNFLNCPRTVNW</sequence>
<protein>
    <submittedName>
        <fullName evidence="1">Uncharacterized protein</fullName>
    </submittedName>
</protein>
<evidence type="ECO:0000313" key="2">
    <source>
        <dbReference type="Proteomes" id="UP000001510"/>
    </source>
</evidence>
<evidence type="ECO:0000313" key="1">
    <source>
        <dbReference type="EMBL" id="BAG03205.1"/>
    </source>
</evidence>
<dbReference type="KEGG" id="mar:MAE_33830"/>
<proteinExistence type="predicted"/>
<dbReference type="AlphaFoldDB" id="B0JMC0"/>
<dbReference type="PaxDb" id="449447-MAE_33830"/>
<reference evidence="1 2" key="1">
    <citation type="journal article" date="2007" name="DNA Res.">
        <title>Complete genomic structure of the bloom-forming toxic cyanobacterium Microcystis aeruginosa NIES-843.</title>
        <authorList>
            <person name="Kaneko T."/>
            <person name="Nakajima N."/>
            <person name="Okamoto S."/>
            <person name="Suzuki I."/>
            <person name="Tanabe Y."/>
            <person name="Tamaoki M."/>
            <person name="Nakamura Y."/>
            <person name="Kasai F."/>
            <person name="Watanabe A."/>
            <person name="Kawashima K."/>
            <person name="Kishida Y."/>
            <person name="Ono A."/>
            <person name="Shimizu Y."/>
            <person name="Takahashi C."/>
            <person name="Minami C."/>
            <person name="Fujishiro T."/>
            <person name="Kohara M."/>
            <person name="Katoh M."/>
            <person name="Nakazaki N."/>
            <person name="Nakayama S."/>
            <person name="Yamada M."/>
            <person name="Tabata S."/>
            <person name="Watanabe M.M."/>
        </authorList>
    </citation>
    <scope>NUCLEOTIDE SEQUENCE [LARGE SCALE GENOMIC DNA]</scope>
    <source>
        <strain evidence="2">NIES-843 / IAM M-247</strain>
    </source>
</reference>
<gene>
    <name evidence="1" type="ordered locus">MAE_33830</name>
</gene>
<dbReference type="EnsemblBacteria" id="BAG03205">
    <property type="protein sequence ID" value="BAG03205"/>
    <property type="gene ID" value="MAE_33830"/>
</dbReference>
<keyword evidence="2" id="KW-1185">Reference proteome</keyword>
<dbReference type="Proteomes" id="UP000001510">
    <property type="component" value="Chromosome"/>
</dbReference>
<accession>B0JMC0</accession>